<keyword evidence="3" id="KW-1185">Reference proteome</keyword>
<dbReference type="RefSeq" id="WP_076603494.1">
    <property type="nucleotide sequence ID" value="NZ_FTMD01000013.1"/>
</dbReference>
<accession>A0A1N7A382</accession>
<keyword evidence="1" id="KW-1133">Transmembrane helix</keyword>
<dbReference type="EMBL" id="FTMD01000013">
    <property type="protein sequence ID" value="SIR33473.1"/>
    <property type="molecule type" value="Genomic_DNA"/>
</dbReference>
<evidence type="ECO:0000313" key="3">
    <source>
        <dbReference type="Proteomes" id="UP000186819"/>
    </source>
</evidence>
<feature type="transmembrane region" description="Helical" evidence="1">
    <location>
        <begin position="81"/>
        <end position="99"/>
    </location>
</feature>
<sequence>MRTFIAFTIVLCTVGGLWLLQGPAFFWPDRFDPSQGVFLGGFTSQLLGGGLLAIAAAGLMAIAQARRGRVGTASQGWQIRYFVLILLAIGLVSAAFNLGERGPNPDWRAPDNSASPT</sequence>
<protein>
    <submittedName>
        <fullName evidence="2">Uncharacterized protein</fullName>
    </submittedName>
</protein>
<reference evidence="3" key="1">
    <citation type="submission" date="2017-01" db="EMBL/GenBank/DDBJ databases">
        <authorList>
            <person name="Varghese N."/>
            <person name="Submissions S."/>
        </authorList>
    </citation>
    <scope>NUCLEOTIDE SEQUENCE [LARGE SCALE GENOMIC DNA]</scope>
    <source>
        <strain evidence="3">ATCC 51758</strain>
    </source>
</reference>
<keyword evidence="1" id="KW-0812">Transmembrane</keyword>
<dbReference type="OrthoDB" id="5298384at2"/>
<evidence type="ECO:0000256" key="1">
    <source>
        <dbReference type="SAM" id="Phobius"/>
    </source>
</evidence>
<proteinExistence type="predicted"/>
<dbReference type="AlphaFoldDB" id="A0A1N7A382"/>
<dbReference type="STRING" id="34027.SAMN05421829_11363"/>
<dbReference type="Proteomes" id="UP000186819">
    <property type="component" value="Unassembled WGS sequence"/>
</dbReference>
<evidence type="ECO:0000313" key="2">
    <source>
        <dbReference type="EMBL" id="SIR33473.1"/>
    </source>
</evidence>
<gene>
    <name evidence="2" type="ORF">SAMN05421829_11363</name>
</gene>
<feature type="transmembrane region" description="Helical" evidence="1">
    <location>
        <begin position="36"/>
        <end position="60"/>
    </location>
</feature>
<name>A0A1N7A382_9RHOO</name>
<keyword evidence="1" id="KW-0472">Membrane</keyword>
<organism evidence="2 3">
    <name type="scientific">Aromatoleum tolulyticum</name>
    <dbReference type="NCBI Taxonomy" id="34027"/>
    <lineage>
        <taxon>Bacteria</taxon>
        <taxon>Pseudomonadati</taxon>
        <taxon>Pseudomonadota</taxon>
        <taxon>Betaproteobacteria</taxon>
        <taxon>Rhodocyclales</taxon>
        <taxon>Rhodocyclaceae</taxon>
        <taxon>Aromatoleum</taxon>
    </lineage>
</organism>